<sequence>MKKTLLLLLFLAFSGIQAQEKVSYKKKKFFLPSIVYSKYPILDNVISQTSFYQIDKGLIRQEQYLKKKYFDIDGYIKEPVNGKLKIYVTIAMPKFTATKIDSTYDKKSRAWVYQPSSQFDVKVNIEVKCADKLILSEAFVTSEAFNLKATYRRSDLKTIVTENNKKLRDEDLKEAFDDDSGVEDVIYYSMDKAQNFLNYKLRYYKTETKEKFEFMTSKGHPEYKQMLDFENEITAQLEKVTLEKGLDEKLLAPHLAYLDGLLVKYPQTPENEAIRFIITNDLALTYLLLENKQKALFYADLLIKNDKRDSRGSDIIDRANTADFVDKKIRTHTNRFVDLKKLGFKISEEKEELRLAFFEKIDRQEADWEQEKATRVDFLEKSRIQRDNMLDSIAYQSNPDLLAKIINRLGGSEKLKKIDKTHLTSKLVLEESNVPHTEERWATSTNFLLKKKMPETYYQIVNGPESWSHDDRESGVGAKWKKSSSTDYSNHSANLDPINLITGFRLDLWNKYELLGEEMIAGQPCYHLTYFEKTLNSSNRTIPKTEHHLFIDKENFNIVSVEKTEFDDGNKSFFEKRTFKDYREVVALNNGKVPYKIQYEIEDFYGDTLYEEQRDKVEINPMFANRIFIKEVYFGSFK</sequence>
<dbReference type="eggNOG" id="ENOG5030Y68">
    <property type="taxonomic scope" value="Bacteria"/>
</dbReference>
<accession>A0A086AUK0</accession>
<name>A0A086AUK0_FLAHY</name>
<feature type="chain" id="PRO_5001803381" evidence="1">
    <location>
        <begin position="19"/>
        <end position="638"/>
    </location>
</feature>
<dbReference type="STRING" id="991.IW20_00975"/>
<feature type="signal peptide" evidence="1">
    <location>
        <begin position="1"/>
        <end position="18"/>
    </location>
</feature>
<protein>
    <submittedName>
        <fullName evidence="2">Uncharacterized protein</fullName>
    </submittedName>
</protein>
<evidence type="ECO:0000313" key="3">
    <source>
        <dbReference type="EMBL" id="OXA98348.1"/>
    </source>
</evidence>
<dbReference type="Gene3D" id="2.50.20.10">
    <property type="entry name" value="Lipoprotein localisation LolA/LolB/LppX"/>
    <property type="match status" value="1"/>
</dbReference>
<dbReference type="OrthoDB" id="1287057at2"/>
<evidence type="ECO:0000256" key="1">
    <source>
        <dbReference type="SAM" id="SignalP"/>
    </source>
</evidence>
<dbReference type="RefSeq" id="WP_035617617.1">
    <property type="nucleotide sequence ID" value="NZ_JBEWQG010000004.1"/>
</dbReference>
<dbReference type="Proteomes" id="UP000028712">
    <property type="component" value="Unassembled WGS sequence"/>
</dbReference>
<evidence type="ECO:0000313" key="4">
    <source>
        <dbReference type="Proteomes" id="UP000028712"/>
    </source>
</evidence>
<evidence type="ECO:0000313" key="5">
    <source>
        <dbReference type="Proteomes" id="UP000198424"/>
    </source>
</evidence>
<reference evidence="3 5" key="2">
    <citation type="submission" date="2016-11" db="EMBL/GenBank/DDBJ databases">
        <title>Whole genomes of Flavobacteriaceae.</title>
        <authorList>
            <person name="Stine C."/>
            <person name="Li C."/>
            <person name="Tadesse D."/>
        </authorList>
    </citation>
    <scope>NUCLEOTIDE SEQUENCE [LARGE SCALE GENOMIC DNA]</scope>
    <source>
        <strain evidence="3 5">ATCC 29551</strain>
    </source>
</reference>
<dbReference type="EMBL" id="MUGY01000001">
    <property type="protein sequence ID" value="OXA98348.1"/>
    <property type="molecule type" value="Genomic_DNA"/>
</dbReference>
<proteinExistence type="predicted"/>
<keyword evidence="5" id="KW-1185">Reference proteome</keyword>
<comment type="caution">
    <text evidence="2">The sequence shown here is derived from an EMBL/GenBank/DDBJ whole genome shotgun (WGS) entry which is preliminary data.</text>
</comment>
<keyword evidence="1" id="KW-0732">Signal</keyword>
<dbReference type="Proteomes" id="UP000198424">
    <property type="component" value="Unassembled WGS sequence"/>
</dbReference>
<reference evidence="2 4" key="1">
    <citation type="submission" date="2014-07" db="EMBL/GenBank/DDBJ databases">
        <title>Genome of Flavobacterium hydatis DSM 2063.</title>
        <authorList>
            <person name="Pipes S.E."/>
            <person name="Stropko S.J."/>
            <person name="Newman J.D."/>
        </authorList>
    </citation>
    <scope>NUCLEOTIDE SEQUENCE [LARGE SCALE GENOMIC DNA]</scope>
    <source>
        <strain evidence="2 4">DSM 2063</strain>
    </source>
</reference>
<dbReference type="AlphaFoldDB" id="A0A086AUK0"/>
<organism evidence="2 4">
    <name type="scientific">Flavobacterium hydatis</name>
    <name type="common">Cytophaga aquatilis</name>
    <dbReference type="NCBI Taxonomy" id="991"/>
    <lineage>
        <taxon>Bacteria</taxon>
        <taxon>Pseudomonadati</taxon>
        <taxon>Bacteroidota</taxon>
        <taxon>Flavobacteriia</taxon>
        <taxon>Flavobacteriales</taxon>
        <taxon>Flavobacteriaceae</taxon>
        <taxon>Flavobacterium</taxon>
    </lineage>
</organism>
<dbReference type="EMBL" id="JPRM01000001">
    <property type="protein sequence ID" value="KFF20364.1"/>
    <property type="molecule type" value="Genomic_DNA"/>
</dbReference>
<gene>
    <name evidence="3" type="ORF">B0A62_00685</name>
    <name evidence="2" type="ORF">IW20_00975</name>
</gene>
<evidence type="ECO:0000313" key="2">
    <source>
        <dbReference type="EMBL" id="KFF20364.1"/>
    </source>
</evidence>